<keyword evidence="2 4" id="KW-1133">Transmembrane helix</keyword>
<feature type="transmembrane region" description="Helical" evidence="4">
    <location>
        <begin position="302"/>
        <end position="327"/>
    </location>
</feature>
<feature type="transmembrane region" description="Helical" evidence="4">
    <location>
        <begin position="100"/>
        <end position="124"/>
    </location>
</feature>
<feature type="transmembrane region" description="Helical" evidence="4">
    <location>
        <begin position="275"/>
        <end position="296"/>
    </location>
</feature>
<feature type="transmembrane region" description="Helical" evidence="4">
    <location>
        <begin position="42"/>
        <end position="64"/>
    </location>
</feature>
<gene>
    <name evidence="5" type="ORF">J2X94_002111</name>
</gene>
<dbReference type="InterPro" id="IPR011701">
    <property type="entry name" value="MFS"/>
</dbReference>
<feature type="transmembrane region" description="Helical" evidence="4">
    <location>
        <begin position="242"/>
        <end position="263"/>
    </location>
</feature>
<proteinExistence type="predicted"/>
<organism evidence="5 6">
    <name type="scientific">[Curtobacterium] plantarum</name>
    <dbReference type="NCBI Taxonomy" id="221276"/>
    <lineage>
        <taxon>Bacteria</taxon>
        <taxon>Pseudomonadati</taxon>
        <taxon>Pseudomonadota</taxon>
        <taxon>Gammaproteobacteria</taxon>
        <taxon>Enterobacterales</taxon>
        <taxon>Erwiniaceae</taxon>
        <taxon>Pantoea</taxon>
    </lineage>
</organism>
<accession>A0ABT9T8Z5</accession>
<feature type="transmembrane region" description="Helical" evidence="4">
    <location>
        <begin position="136"/>
        <end position="161"/>
    </location>
</feature>
<evidence type="ECO:0000313" key="5">
    <source>
        <dbReference type="EMBL" id="MDQ0019957.1"/>
    </source>
</evidence>
<comment type="caution">
    <text evidence="5">The sequence shown here is derived from an EMBL/GenBank/DDBJ whole genome shotgun (WGS) entry which is preliminary data.</text>
</comment>
<dbReference type="Proteomes" id="UP001244623">
    <property type="component" value="Unassembled WGS sequence"/>
</dbReference>
<reference evidence="5 6" key="1">
    <citation type="submission" date="2023-07" db="EMBL/GenBank/DDBJ databases">
        <title>Sorghum-associated microbial communities from plants grown in Nebraska, USA.</title>
        <authorList>
            <person name="Schachtman D."/>
        </authorList>
    </citation>
    <scope>NUCLEOTIDE SEQUENCE [LARGE SCALE GENOMIC DNA]</scope>
    <source>
        <strain evidence="5 6">CC49</strain>
    </source>
</reference>
<feature type="transmembrane region" description="Helical" evidence="4">
    <location>
        <begin position="339"/>
        <end position="357"/>
    </location>
</feature>
<evidence type="ECO:0000256" key="2">
    <source>
        <dbReference type="ARBA" id="ARBA00022989"/>
    </source>
</evidence>
<feature type="transmembrane region" description="Helical" evidence="4">
    <location>
        <begin position="363"/>
        <end position="385"/>
    </location>
</feature>
<keyword evidence="3 4" id="KW-0472">Membrane</keyword>
<name>A0ABT9T8Z5_9GAMM</name>
<protein>
    <submittedName>
        <fullName evidence="5">MFS family permease</fullName>
    </submittedName>
</protein>
<keyword evidence="1 4" id="KW-0812">Transmembrane</keyword>
<evidence type="ECO:0000256" key="3">
    <source>
        <dbReference type="ARBA" id="ARBA00023136"/>
    </source>
</evidence>
<feature type="transmembrane region" description="Helical" evidence="4">
    <location>
        <begin position="76"/>
        <end position="94"/>
    </location>
</feature>
<evidence type="ECO:0000313" key="6">
    <source>
        <dbReference type="Proteomes" id="UP001244623"/>
    </source>
</evidence>
<dbReference type="SUPFAM" id="SSF103473">
    <property type="entry name" value="MFS general substrate transporter"/>
    <property type="match status" value="1"/>
</dbReference>
<keyword evidence="6" id="KW-1185">Reference proteome</keyword>
<dbReference type="Gene3D" id="1.20.1250.20">
    <property type="entry name" value="MFS general substrate transporter like domains"/>
    <property type="match status" value="1"/>
</dbReference>
<sequence length="397" mass="41434">MTAGHLTGRSIFCIGMTQLINWGITFYMPGVFGAAIMAETGWSPVVTFSGLTVAMLVMGLVSPLTGSVMARTGGRMMMMAGTFAITIGCFLMAITHSTVAWIAVWVLTGVGMRLALYDAAFALLVETAGAGARRAVSLVTLLGGLASAVFWTAGAALLHITDWRHALLVYGCAGLVGLLFLTAVPAGRRVKPPAAGRSELPAAGTAEERKGFISGLWYAALIALLSFVSTGVSTHFPQILAAYSMPALAGMLWGVGQVSARLLDVASGARISALRLNLITGILLPLCFMTGLAGYVTPVATALFVLGYGAVNGLCTVVKALLPLVLFDPQHYARKTGMLLSPGFFLAALAPSAYAMLLERDGVGGTLLISAFLTLFITAISVVLWRRHSGSGVQSRD</sequence>
<evidence type="ECO:0000256" key="1">
    <source>
        <dbReference type="ARBA" id="ARBA00022692"/>
    </source>
</evidence>
<feature type="transmembrane region" description="Helical" evidence="4">
    <location>
        <begin position="216"/>
        <end position="236"/>
    </location>
</feature>
<feature type="transmembrane region" description="Helical" evidence="4">
    <location>
        <begin position="167"/>
        <end position="187"/>
    </location>
</feature>
<dbReference type="EMBL" id="JAUSSJ010000002">
    <property type="protein sequence ID" value="MDQ0019957.1"/>
    <property type="molecule type" value="Genomic_DNA"/>
</dbReference>
<evidence type="ECO:0000256" key="4">
    <source>
        <dbReference type="SAM" id="Phobius"/>
    </source>
</evidence>
<dbReference type="RefSeq" id="WP_033773781.1">
    <property type="nucleotide sequence ID" value="NZ_JAUSSJ010000002.1"/>
</dbReference>
<dbReference type="Pfam" id="PF07690">
    <property type="entry name" value="MFS_1"/>
    <property type="match status" value="1"/>
</dbReference>
<feature type="transmembrane region" description="Helical" evidence="4">
    <location>
        <begin position="12"/>
        <end position="36"/>
    </location>
</feature>
<dbReference type="InterPro" id="IPR036259">
    <property type="entry name" value="MFS_trans_sf"/>
</dbReference>